<evidence type="ECO:0000313" key="3">
    <source>
        <dbReference type="EMBL" id="KAJ6755092.1"/>
    </source>
</evidence>
<dbReference type="Gene3D" id="3.30.559.10">
    <property type="entry name" value="Chloramphenicol acetyltransferase-like domain"/>
    <property type="match status" value="1"/>
</dbReference>
<keyword evidence="1" id="KW-0808">Transferase</keyword>
<dbReference type="InterPro" id="IPR023213">
    <property type="entry name" value="CAT-like_dom_sf"/>
</dbReference>
<comment type="caution">
    <text evidence="3">The sequence shown here is derived from an EMBL/GenBank/DDBJ whole genome shotgun (WGS) entry which is preliminary data.</text>
</comment>
<dbReference type="AlphaFoldDB" id="A0A9Q0VUS7"/>
<keyword evidence="4" id="KW-1185">Reference proteome</keyword>
<protein>
    <submittedName>
        <fullName evidence="3">Uncharacterized protein</fullName>
    </submittedName>
</protein>
<proteinExistence type="predicted"/>
<evidence type="ECO:0000256" key="2">
    <source>
        <dbReference type="ARBA" id="ARBA00023315"/>
    </source>
</evidence>
<dbReference type="GO" id="GO:0016747">
    <property type="term" value="F:acyltransferase activity, transferring groups other than amino-acyl groups"/>
    <property type="evidence" value="ECO:0007669"/>
    <property type="project" value="UniProtKB-ARBA"/>
</dbReference>
<evidence type="ECO:0000313" key="4">
    <source>
        <dbReference type="Proteomes" id="UP001151532"/>
    </source>
</evidence>
<evidence type="ECO:0000256" key="1">
    <source>
        <dbReference type="ARBA" id="ARBA00022679"/>
    </source>
</evidence>
<reference evidence="3" key="2">
    <citation type="journal article" date="2023" name="Int. J. Mol. Sci.">
        <title>De Novo Assembly and Annotation of 11 Diverse Shrub Willow (Salix) Genomes Reveals Novel Gene Organization in Sex-Linked Regions.</title>
        <authorList>
            <person name="Hyden B."/>
            <person name="Feng K."/>
            <person name="Yates T.B."/>
            <person name="Jawdy S."/>
            <person name="Cereghino C."/>
            <person name="Smart L.B."/>
            <person name="Muchero W."/>
        </authorList>
    </citation>
    <scope>NUCLEOTIDE SEQUENCE</scope>
    <source>
        <tissue evidence="3">Shoot tip</tissue>
    </source>
</reference>
<dbReference type="OrthoDB" id="1862401at2759"/>
<sequence>MHVIVSGSPKLNFHETEFGWGRPEKMEDVSDDKKTRAISLVESRDEKGGIEEAGWPYLRAIQGPTAHFCLWMQCLYELYYSTLECLFYSYAHTK</sequence>
<reference evidence="3" key="1">
    <citation type="submission" date="2022-11" db="EMBL/GenBank/DDBJ databases">
        <authorList>
            <person name="Hyden B.L."/>
            <person name="Feng K."/>
            <person name="Yates T."/>
            <person name="Jawdy S."/>
            <person name="Smart L.B."/>
            <person name="Muchero W."/>
        </authorList>
    </citation>
    <scope>NUCLEOTIDE SEQUENCE</scope>
    <source>
        <tissue evidence="3">Shoot tip</tissue>
    </source>
</reference>
<name>A0A9Q0VUS7_SALPP</name>
<keyword evidence="2" id="KW-0012">Acyltransferase</keyword>
<gene>
    <name evidence="3" type="ORF">OIU79_027663</name>
</gene>
<dbReference type="PANTHER" id="PTHR31625">
    <property type="match status" value="1"/>
</dbReference>
<organism evidence="3 4">
    <name type="scientific">Salix purpurea</name>
    <name type="common">Purple osier willow</name>
    <dbReference type="NCBI Taxonomy" id="77065"/>
    <lineage>
        <taxon>Eukaryota</taxon>
        <taxon>Viridiplantae</taxon>
        <taxon>Streptophyta</taxon>
        <taxon>Embryophyta</taxon>
        <taxon>Tracheophyta</taxon>
        <taxon>Spermatophyta</taxon>
        <taxon>Magnoliopsida</taxon>
        <taxon>eudicotyledons</taxon>
        <taxon>Gunneridae</taxon>
        <taxon>Pentapetalae</taxon>
        <taxon>rosids</taxon>
        <taxon>fabids</taxon>
        <taxon>Malpighiales</taxon>
        <taxon>Salicaceae</taxon>
        <taxon>Saliceae</taxon>
        <taxon>Salix</taxon>
    </lineage>
</organism>
<dbReference type="Pfam" id="PF02458">
    <property type="entry name" value="Transferase"/>
    <property type="match status" value="1"/>
</dbReference>
<dbReference type="Proteomes" id="UP001151532">
    <property type="component" value="Chromosome 16"/>
</dbReference>
<dbReference type="EMBL" id="JAPFFK010000007">
    <property type="protein sequence ID" value="KAJ6755092.1"/>
    <property type="molecule type" value="Genomic_DNA"/>
</dbReference>
<accession>A0A9Q0VUS7</accession>
<dbReference type="InterPro" id="IPR051504">
    <property type="entry name" value="Plant_metabolite_acyltrans"/>
</dbReference>